<dbReference type="Pfam" id="PF06210">
    <property type="entry name" value="DUF1003"/>
    <property type="match status" value="1"/>
</dbReference>
<feature type="transmembrane region" description="Helical" evidence="1">
    <location>
        <begin position="103"/>
        <end position="126"/>
    </location>
</feature>
<name>A0A846ZQT5_9GAMM</name>
<keyword evidence="1" id="KW-0472">Membrane</keyword>
<reference evidence="2 3" key="1">
    <citation type="journal article" date="2017" name="Int. J. Syst. Evol. Microbiol.">
        <title>Oleiagrimonas citrea sp. nov., a marine bacterium isolated from tidal flat sediment and emended description of the genus Oleiagrimonas Fang et al. 2015 and Oleiagrimonas soli.</title>
        <authorList>
            <person name="Yang S.H."/>
            <person name="Seo H.S."/>
            <person name="Seong C.N."/>
            <person name="Kwon K.K."/>
        </authorList>
    </citation>
    <scope>NUCLEOTIDE SEQUENCE [LARGE SCALE GENOMIC DNA]</scope>
    <source>
        <strain evidence="2 3">MEBiC09124</strain>
    </source>
</reference>
<dbReference type="EMBL" id="JAAZQD010000005">
    <property type="protein sequence ID" value="NKZ39888.1"/>
    <property type="molecule type" value="Genomic_DNA"/>
</dbReference>
<proteinExistence type="predicted"/>
<dbReference type="Proteomes" id="UP000541636">
    <property type="component" value="Unassembled WGS sequence"/>
</dbReference>
<organism evidence="2 3">
    <name type="scientific">Oleiagrimonas citrea</name>
    <dbReference type="NCBI Taxonomy" id="1665687"/>
    <lineage>
        <taxon>Bacteria</taxon>
        <taxon>Pseudomonadati</taxon>
        <taxon>Pseudomonadota</taxon>
        <taxon>Gammaproteobacteria</taxon>
        <taxon>Lysobacterales</taxon>
        <taxon>Rhodanobacteraceae</taxon>
        <taxon>Oleiagrimonas</taxon>
    </lineage>
</organism>
<comment type="caution">
    <text evidence="2">The sequence shown here is derived from an EMBL/GenBank/DDBJ whole genome shotgun (WGS) entry which is preliminary data.</text>
</comment>
<keyword evidence="3" id="KW-1185">Reference proteome</keyword>
<dbReference type="AlphaFoldDB" id="A0A846ZQT5"/>
<accession>A0A846ZQT5</accession>
<dbReference type="RefSeq" id="WP_113065713.1">
    <property type="nucleotide sequence ID" value="NZ_JAAZQD010000005.1"/>
</dbReference>
<dbReference type="InterPro" id="IPR010406">
    <property type="entry name" value="DUF1003"/>
</dbReference>
<keyword evidence="1" id="KW-0812">Transmembrane</keyword>
<evidence type="ECO:0000256" key="1">
    <source>
        <dbReference type="SAM" id="Phobius"/>
    </source>
</evidence>
<dbReference type="PANTHER" id="PTHR41386">
    <property type="entry name" value="INTEGRAL MEMBRANE PROTEIN-RELATED"/>
    <property type="match status" value="1"/>
</dbReference>
<keyword evidence="1" id="KW-1133">Transmembrane helix</keyword>
<dbReference type="PANTHER" id="PTHR41386:SF1">
    <property type="entry name" value="MEMBRANE PROTEIN"/>
    <property type="match status" value="1"/>
</dbReference>
<sequence>MPITPRIPRPWVDRQATARTLMETELEKLPADEREIVERFIRRKHIARNVLKEFDQSMSFGERLSDRIAEIGGSWTFILLFLFFLAAWMVFNSFVLHKQAFDPYPYILLNLALSCLAALQAPVIMMSQNRQADADRAQAKNDYEVNVRAELEILQVHEKINATRETELTELLEIARRQEEMIGALQQRLAASSS</sequence>
<evidence type="ECO:0000313" key="3">
    <source>
        <dbReference type="Proteomes" id="UP000541636"/>
    </source>
</evidence>
<gene>
    <name evidence="2" type="ORF">HF690_13105</name>
</gene>
<feature type="transmembrane region" description="Helical" evidence="1">
    <location>
        <begin position="68"/>
        <end position="91"/>
    </location>
</feature>
<evidence type="ECO:0000313" key="2">
    <source>
        <dbReference type="EMBL" id="NKZ39888.1"/>
    </source>
</evidence>
<protein>
    <submittedName>
        <fullName evidence="2">DUF1003 domain-containing protein</fullName>
    </submittedName>
</protein>